<dbReference type="AlphaFoldDB" id="A0A845DS26"/>
<dbReference type="PANTHER" id="PTHR36512">
    <property type="entry name" value="D-AMINOPEPTIDASE"/>
    <property type="match status" value="1"/>
</dbReference>
<dbReference type="EMBL" id="WMET01000001">
    <property type="protein sequence ID" value="MYL19345.1"/>
    <property type="molecule type" value="Genomic_DNA"/>
</dbReference>
<evidence type="ECO:0000313" key="2">
    <source>
        <dbReference type="EMBL" id="MYL19345.1"/>
    </source>
</evidence>
<dbReference type="InterPro" id="IPR016117">
    <property type="entry name" value="ArgJ-like_dom_sf"/>
</dbReference>
<dbReference type="PANTHER" id="PTHR36512:SF3">
    <property type="entry name" value="BLR5678 PROTEIN"/>
    <property type="match status" value="1"/>
</dbReference>
<protein>
    <submittedName>
        <fullName evidence="2">Peptidase S58 family protein</fullName>
    </submittedName>
</protein>
<organism evidence="2 3">
    <name type="scientific">Halobacillus litoralis</name>
    <dbReference type="NCBI Taxonomy" id="45668"/>
    <lineage>
        <taxon>Bacteria</taxon>
        <taxon>Bacillati</taxon>
        <taxon>Bacillota</taxon>
        <taxon>Bacilli</taxon>
        <taxon>Bacillales</taxon>
        <taxon>Bacillaceae</taxon>
        <taxon>Halobacillus</taxon>
    </lineage>
</organism>
<dbReference type="CDD" id="cd02252">
    <property type="entry name" value="nylC_like"/>
    <property type="match status" value="1"/>
</dbReference>
<dbReference type="RefSeq" id="WP_160835742.1">
    <property type="nucleotide sequence ID" value="NZ_WMET01000001.1"/>
</dbReference>
<comment type="caution">
    <text evidence="2">The sequence shown here is derived from an EMBL/GenBank/DDBJ whole genome shotgun (WGS) entry which is preliminary data.</text>
</comment>
<dbReference type="Proteomes" id="UP000460949">
    <property type="component" value="Unassembled WGS sequence"/>
</dbReference>
<dbReference type="SUPFAM" id="SSF56266">
    <property type="entry name" value="DmpA/ArgJ-like"/>
    <property type="match status" value="1"/>
</dbReference>
<evidence type="ECO:0000313" key="3">
    <source>
        <dbReference type="Proteomes" id="UP000460949"/>
    </source>
</evidence>
<sequence length="323" mass="33639">MKEIKITDIRPFKIGQKEDGSGRTGCTVLLHEEGAVGGVSVRGGAPGTRETDLLKPENLVHHIHGVFLSGGSAFGLDVGSGVMKFLEENGIGFDAQVARVPIVPGAILFDLSEDPAVGRPDAALGYEAARSAYGKPAFRTGNYGAGAEASVGKALGKAHSMKGGIGSWACRIGEIEIGAVIAVNSFGDVIDPATGQVVAGLYEGDEFLHTEKQLFNQMEAADTNRFQGNTTIGTVITNAAVTKAEANKIADAAHDGLARTIRPSHTFVDGDTIFCMSDNQIPCDTNALAAAAALCVEKAVLHAVLASESTKEYPSAKDFHMKG</sequence>
<gene>
    <name evidence="2" type="ORF">GLW04_05540</name>
</gene>
<comment type="similarity">
    <text evidence="1">Belongs to the peptidase S58 family.</text>
</comment>
<name>A0A845DS26_9BACI</name>
<evidence type="ECO:0000256" key="1">
    <source>
        <dbReference type="ARBA" id="ARBA00007068"/>
    </source>
</evidence>
<dbReference type="InterPro" id="IPR005321">
    <property type="entry name" value="Peptidase_S58_DmpA"/>
</dbReference>
<proteinExistence type="inferred from homology"/>
<dbReference type="Pfam" id="PF03576">
    <property type="entry name" value="Peptidase_S58"/>
    <property type="match status" value="1"/>
</dbReference>
<dbReference type="GO" id="GO:0004177">
    <property type="term" value="F:aminopeptidase activity"/>
    <property type="evidence" value="ECO:0007669"/>
    <property type="project" value="TreeGrafter"/>
</dbReference>
<dbReference type="Gene3D" id="3.60.70.12">
    <property type="entry name" value="L-amino peptidase D-ALA esterase/amidase"/>
    <property type="match status" value="1"/>
</dbReference>
<reference evidence="2 3" key="1">
    <citation type="submission" date="2019-11" db="EMBL/GenBank/DDBJ databases">
        <title>Genome sequences of 17 halophilic strains isolated from different environments.</title>
        <authorList>
            <person name="Furrow R.E."/>
        </authorList>
    </citation>
    <scope>NUCLEOTIDE SEQUENCE [LARGE SCALE GENOMIC DNA]</scope>
    <source>
        <strain evidence="2 3">22511_23_Filter</strain>
    </source>
</reference>
<accession>A0A845DS26</accession>